<sequence>MGRILTVLTLSVSLLTFPPTALAERDKDRAASDRSFYKYQHRKDSDRNHSGKKLADKNYQYEKHQYEQHQNKKYINKKHQYKKSRAETIRQYKLATKHQQRIAAYSYFNGNNYQHWRGPHIYQKHPSYRALRRHYYAPNHDRYWTHYQRYHRAHKHSHHQHDDNYLEWVTTMLLLNDLLDDDYP</sequence>
<reference evidence="3" key="1">
    <citation type="submission" date="2022-08" db="EMBL/GenBank/DDBJ databases">
        <title>Catabolic pathway analysis in culturable SAR92 clade bacteria reveals their overlooked roles in DMSP degradation in coastal seas.</title>
        <authorList>
            <person name="He X."/>
            <person name="Zhang X."/>
            <person name="Zhang Y."/>
        </authorList>
    </citation>
    <scope>NUCLEOTIDE SEQUENCE</scope>
    <source>
        <strain evidence="3">H455</strain>
    </source>
</reference>
<keyword evidence="4" id="KW-1185">Reference proteome</keyword>
<feature type="signal peptide" evidence="2">
    <location>
        <begin position="1"/>
        <end position="23"/>
    </location>
</feature>
<protein>
    <submittedName>
        <fullName evidence="3">Uncharacterized protein</fullName>
    </submittedName>
</protein>
<feature type="region of interest" description="Disordered" evidence="1">
    <location>
        <begin position="26"/>
        <end position="53"/>
    </location>
</feature>
<dbReference type="Proteomes" id="UP001059934">
    <property type="component" value="Chromosome"/>
</dbReference>
<name>A0ABY5TPB2_9GAMM</name>
<evidence type="ECO:0000313" key="3">
    <source>
        <dbReference type="EMBL" id="UVW33989.1"/>
    </source>
</evidence>
<evidence type="ECO:0000256" key="1">
    <source>
        <dbReference type="SAM" id="MobiDB-lite"/>
    </source>
</evidence>
<proteinExistence type="predicted"/>
<organism evidence="3 4">
    <name type="scientific">SAR92 clade bacterium H455</name>
    <dbReference type="NCBI Taxonomy" id="2974818"/>
    <lineage>
        <taxon>Bacteria</taxon>
        <taxon>Pseudomonadati</taxon>
        <taxon>Pseudomonadota</taxon>
        <taxon>Gammaproteobacteria</taxon>
        <taxon>Cellvibrionales</taxon>
        <taxon>Porticoccaceae</taxon>
        <taxon>SAR92 clade</taxon>
    </lineage>
</organism>
<feature type="chain" id="PRO_5046958449" evidence="2">
    <location>
        <begin position="24"/>
        <end position="184"/>
    </location>
</feature>
<accession>A0ABY5TPB2</accession>
<keyword evidence="2" id="KW-0732">Signal</keyword>
<evidence type="ECO:0000313" key="4">
    <source>
        <dbReference type="Proteomes" id="UP001059934"/>
    </source>
</evidence>
<evidence type="ECO:0000256" key="2">
    <source>
        <dbReference type="SAM" id="SignalP"/>
    </source>
</evidence>
<gene>
    <name evidence="3" type="ORF">NYF23_08050</name>
</gene>
<dbReference type="EMBL" id="CP103416">
    <property type="protein sequence ID" value="UVW33989.1"/>
    <property type="molecule type" value="Genomic_DNA"/>
</dbReference>